<keyword evidence="9" id="KW-1185">Reference proteome</keyword>
<keyword evidence="3 6" id="KW-0812">Transmembrane</keyword>
<evidence type="ECO:0000259" key="7">
    <source>
        <dbReference type="PROSITE" id="PS50893"/>
    </source>
</evidence>
<dbReference type="InterPro" id="IPR027417">
    <property type="entry name" value="P-loop_NTPase"/>
</dbReference>
<dbReference type="PANTHER" id="PTHR48041">
    <property type="entry name" value="ABC TRANSPORTER G FAMILY MEMBER 28"/>
    <property type="match status" value="1"/>
</dbReference>
<proteinExistence type="predicted"/>
<feature type="domain" description="ABC transporter" evidence="7">
    <location>
        <begin position="6"/>
        <end position="255"/>
    </location>
</feature>
<dbReference type="Gene3D" id="3.40.50.300">
    <property type="entry name" value="P-loop containing nucleotide triphosphate hydrolases"/>
    <property type="match status" value="1"/>
</dbReference>
<evidence type="ECO:0000256" key="4">
    <source>
        <dbReference type="ARBA" id="ARBA00022989"/>
    </source>
</evidence>
<keyword evidence="5 6" id="KW-0472">Membrane</keyword>
<evidence type="ECO:0000256" key="3">
    <source>
        <dbReference type="ARBA" id="ARBA00022692"/>
    </source>
</evidence>
<gene>
    <name evidence="8" type="ORF">OEZ85_007251</name>
</gene>
<evidence type="ECO:0000256" key="6">
    <source>
        <dbReference type="SAM" id="Phobius"/>
    </source>
</evidence>
<sequence length="645" mass="69577">MQPVVFEWRNMGCTVDTASGSRAILQGVWGCARPRQLHGLLGPSGAGKSTLLDLLTMRLHNENCTGQLHINGCPITQQQLANSSVYVPQFDSLVPVMTARESVEFAAAVRLPRGTTRDEAAARVDLVLQLMGLAEQQHMLVGGPLPGGLVLPGMSGSERKQLHIACGVVAGASLVFLDEPTTGLDSCSALSIMLFLKGMATQQGATLLASVHQPRAVIWSQLDQVTLLASGRLMYTGPTEELVPWFNSLGYPYNPEVQGTTPDWALDLVSLGFDKAAQPLPHLQQQQQTRKDSLQESLQESLQQLPAVPRKLSKGSAGGLSHGMEKGAAAAVAVPTAGASSWAKYKALLWREVLVMTRNPLDVGGRMLVFTYLGLLWGLVCFDLPGDASGIYARTMVAYVTVAFYLLMPYVSMSLFSADKGLFAEDVAGRLYHPLQYYAAKLSLSLPFNGALAIAFQLIFYGMAGMRHGAGVTVQSTVISLLSGLIGMQAVYCCAVLASSQDLAFVLAIAWTCPNMFVTSFMQPFQNYRLGWGISWMRYISPAGFAWQALMQLELGGRAFDCSKGAGLRALGLVEDLVPDTGSLRLLKQGLSRLGPTCIASGDAVIAMNMTPLPYAASIFILLGYFVLLLGLTYWGIWRISKRKH</sequence>
<reference evidence="8 9" key="1">
    <citation type="submission" date="2023-05" db="EMBL/GenBank/DDBJ databases">
        <title>A 100% complete, gapless, phased diploid assembly of the Scenedesmus obliquus UTEX 3031 genome.</title>
        <authorList>
            <person name="Biondi T.C."/>
            <person name="Hanschen E.R."/>
            <person name="Kwon T."/>
            <person name="Eng W."/>
            <person name="Kruse C.P.S."/>
            <person name="Koehler S.I."/>
            <person name="Kunde Y."/>
            <person name="Gleasner C.D."/>
            <person name="You Mak K.T."/>
            <person name="Polle J."/>
            <person name="Hovde B.T."/>
            <person name="Starkenburg S.R."/>
        </authorList>
    </citation>
    <scope>NUCLEOTIDE SEQUENCE [LARGE SCALE GENOMIC DNA]</scope>
    <source>
        <strain evidence="8 9">DOE0152z</strain>
    </source>
</reference>
<dbReference type="InterPro" id="IPR013525">
    <property type="entry name" value="ABC2_TM"/>
</dbReference>
<evidence type="ECO:0000313" key="8">
    <source>
        <dbReference type="EMBL" id="WIA13694.1"/>
    </source>
</evidence>
<protein>
    <recommendedName>
        <fullName evidence="7">ABC transporter domain-containing protein</fullName>
    </recommendedName>
</protein>
<dbReference type="Pfam" id="PF00005">
    <property type="entry name" value="ABC_tran"/>
    <property type="match status" value="1"/>
</dbReference>
<organism evidence="8 9">
    <name type="scientific">Tetradesmus obliquus</name>
    <name type="common">Green alga</name>
    <name type="synonym">Acutodesmus obliquus</name>
    <dbReference type="NCBI Taxonomy" id="3088"/>
    <lineage>
        <taxon>Eukaryota</taxon>
        <taxon>Viridiplantae</taxon>
        <taxon>Chlorophyta</taxon>
        <taxon>core chlorophytes</taxon>
        <taxon>Chlorophyceae</taxon>
        <taxon>CS clade</taxon>
        <taxon>Sphaeropleales</taxon>
        <taxon>Scenedesmaceae</taxon>
        <taxon>Tetradesmus</taxon>
    </lineage>
</organism>
<dbReference type="PANTHER" id="PTHR48041:SF139">
    <property type="entry name" value="PROTEIN SCARLET"/>
    <property type="match status" value="1"/>
</dbReference>
<feature type="transmembrane region" description="Helical" evidence="6">
    <location>
        <begin position="438"/>
        <end position="464"/>
    </location>
</feature>
<evidence type="ECO:0000256" key="2">
    <source>
        <dbReference type="ARBA" id="ARBA00022448"/>
    </source>
</evidence>
<dbReference type="InterPro" id="IPR050352">
    <property type="entry name" value="ABCG_transporters"/>
</dbReference>
<feature type="transmembrane region" description="Helical" evidence="6">
    <location>
        <begin position="615"/>
        <end position="637"/>
    </location>
</feature>
<keyword evidence="2" id="KW-0813">Transport</keyword>
<dbReference type="SUPFAM" id="SSF52540">
    <property type="entry name" value="P-loop containing nucleoside triphosphate hydrolases"/>
    <property type="match status" value="1"/>
</dbReference>
<name>A0ABY8TX32_TETOB</name>
<evidence type="ECO:0000313" key="9">
    <source>
        <dbReference type="Proteomes" id="UP001244341"/>
    </source>
</evidence>
<feature type="transmembrane region" description="Helical" evidence="6">
    <location>
        <begin position="363"/>
        <end position="384"/>
    </location>
</feature>
<evidence type="ECO:0000256" key="5">
    <source>
        <dbReference type="ARBA" id="ARBA00023136"/>
    </source>
</evidence>
<dbReference type="Pfam" id="PF01061">
    <property type="entry name" value="ABC2_membrane"/>
    <property type="match status" value="1"/>
</dbReference>
<evidence type="ECO:0000256" key="1">
    <source>
        <dbReference type="ARBA" id="ARBA00004141"/>
    </source>
</evidence>
<dbReference type="InterPro" id="IPR003439">
    <property type="entry name" value="ABC_transporter-like_ATP-bd"/>
</dbReference>
<dbReference type="EMBL" id="CP126211">
    <property type="protein sequence ID" value="WIA13694.1"/>
    <property type="molecule type" value="Genomic_DNA"/>
</dbReference>
<dbReference type="PROSITE" id="PS50893">
    <property type="entry name" value="ABC_TRANSPORTER_2"/>
    <property type="match status" value="1"/>
</dbReference>
<feature type="transmembrane region" description="Helical" evidence="6">
    <location>
        <begin position="476"/>
        <end position="498"/>
    </location>
</feature>
<feature type="transmembrane region" description="Helical" evidence="6">
    <location>
        <begin position="396"/>
        <end position="418"/>
    </location>
</feature>
<keyword evidence="4 6" id="KW-1133">Transmembrane helix</keyword>
<feature type="transmembrane region" description="Helical" evidence="6">
    <location>
        <begin position="504"/>
        <end position="523"/>
    </location>
</feature>
<accession>A0ABY8TX32</accession>
<dbReference type="Proteomes" id="UP001244341">
    <property type="component" value="Chromosome 4b"/>
</dbReference>
<comment type="subcellular location">
    <subcellularLocation>
        <location evidence="1">Membrane</location>
        <topology evidence="1">Multi-pass membrane protein</topology>
    </subcellularLocation>
</comment>